<evidence type="ECO:0000313" key="1">
    <source>
        <dbReference type="EMBL" id="REF29835.1"/>
    </source>
</evidence>
<dbReference type="AlphaFoldDB" id="A0A3D9UT58"/>
<dbReference type="RefSeq" id="WP_281269853.1">
    <property type="nucleotide sequence ID" value="NZ_QTUA01000001.1"/>
</dbReference>
<accession>A0A3D9UT58</accession>
<name>A0A3D9UT58_9MICO</name>
<dbReference type="EMBL" id="QTUA01000001">
    <property type="protein sequence ID" value="REF29835.1"/>
    <property type="molecule type" value="Genomic_DNA"/>
</dbReference>
<keyword evidence="2" id="KW-1185">Reference proteome</keyword>
<organism evidence="1 2">
    <name type="scientific">Calidifontibacter indicus</name>
    <dbReference type="NCBI Taxonomy" id="419650"/>
    <lineage>
        <taxon>Bacteria</taxon>
        <taxon>Bacillati</taxon>
        <taxon>Actinomycetota</taxon>
        <taxon>Actinomycetes</taxon>
        <taxon>Micrococcales</taxon>
        <taxon>Dermacoccaceae</taxon>
        <taxon>Calidifontibacter</taxon>
    </lineage>
</organism>
<sequence>MNESKRIDASTDQAWQDEFVLAVRLSMRVDGRLIDPVDGTPMR</sequence>
<protein>
    <submittedName>
        <fullName evidence="1">Uncharacterized protein</fullName>
    </submittedName>
</protein>
<reference evidence="1 2" key="1">
    <citation type="submission" date="2018-08" db="EMBL/GenBank/DDBJ databases">
        <title>Sequencing the genomes of 1000 actinobacteria strains.</title>
        <authorList>
            <person name="Klenk H.-P."/>
        </authorList>
    </citation>
    <scope>NUCLEOTIDE SEQUENCE [LARGE SCALE GENOMIC DNA]</scope>
    <source>
        <strain evidence="1 2">DSM 22967</strain>
    </source>
</reference>
<dbReference type="Proteomes" id="UP000256253">
    <property type="component" value="Unassembled WGS sequence"/>
</dbReference>
<evidence type="ECO:0000313" key="2">
    <source>
        <dbReference type="Proteomes" id="UP000256253"/>
    </source>
</evidence>
<comment type="caution">
    <text evidence="1">The sequence shown here is derived from an EMBL/GenBank/DDBJ whole genome shotgun (WGS) entry which is preliminary data.</text>
</comment>
<gene>
    <name evidence="1" type="ORF">DFJ65_0810</name>
</gene>
<proteinExistence type="predicted"/>